<dbReference type="HOGENOM" id="CLU_026209_1_0_5"/>
<organism evidence="2 3">
    <name type="scientific">Fulvimarina pelagi HTCC2506</name>
    <dbReference type="NCBI Taxonomy" id="314231"/>
    <lineage>
        <taxon>Bacteria</taxon>
        <taxon>Pseudomonadati</taxon>
        <taxon>Pseudomonadota</taxon>
        <taxon>Alphaproteobacteria</taxon>
        <taxon>Hyphomicrobiales</taxon>
        <taxon>Aurantimonadaceae</taxon>
        <taxon>Fulvimarina</taxon>
    </lineage>
</organism>
<dbReference type="Pfam" id="PF12146">
    <property type="entry name" value="Hydrolase_4"/>
    <property type="match status" value="1"/>
</dbReference>
<dbReference type="eggNOG" id="COG2267">
    <property type="taxonomic scope" value="Bacteria"/>
</dbReference>
<name>Q0G5N1_9HYPH</name>
<dbReference type="PANTHER" id="PTHR11614">
    <property type="entry name" value="PHOSPHOLIPASE-RELATED"/>
    <property type="match status" value="1"/>
</dbReference>
<accession>Q0G5N1</accession>
<dbReference type="EMBL" id="AATP01000001">
    <property type="protein sequence ID" value="EAU43033.1"/>
    <property type="molecule type" value="Genomic_DNA"/>
</dbReference>
<dbReference type="InterPro" id="IPR022742">
    <property type="entry name" value="Hydrolase_4"/>
</dbReference>
<sequence length="292" mass="32503">MYRSTLTEPRAVVLVFHGLAEHAGRYGSFADALAYADIAVFAHDHRGHGSTVARDAPFRRFARRNGPNVVLRDCRAVFDLARETYPELPIVIFGHSMGGLVALNFAQLYGRDLAAVAVWNSDFRAGWEVRAGLIGLRIEKFFKGSDVASMLSRRVVFAPWERSIENRRTDQDWLSHDPGAVDAFIEDPLCGFIPTVSMMEDVIALIRAGRSDEAIARLPKHLPMHLLGGTEDPATDGGKALKWLEARLKKQGLLDITLTIVEGARHETLNEVSAIREPVVRDFIHWLNARLG</sequence>
<evidence type="ECO:0000259" key="1">
    <source>
        <dbReference type="Pfam" id="PF12146"/>
    </source>
</evidence>
<protein>
    <recommendedName>
        <fullName evidence="1">Serine aminopeptidase S33 domain-containing protein</fullName>
    </recommendedName>
</protein>
<feature type="domain" description="Serine aminopeptidase S33" evidence="1">
    <location>
        <begin position="8"/>
        <end position="271"/>
    </location>
</feature>
<evidence type="ECO:0000313" key="2">
    <source>
        <dbReference type="EMBL" id="EAU43033.1"/>
    </source>
</evidence>
<dbReference type="SUPFAM" id="SSF53474">
    <property type="entry name" value="alpha/beta-Hydrolases"/>
    <property type="match status" value="1"/>
</dbReference>
<dbReference type="Proteomes" id="UP000004310">
    <property type="component" value="Unassembled WGS sequence"/>
</dbReference>
<dbReference type="InterPro" id="IPR051044">
    <property type="entry name" value="MAG_DAG_Lipase"/>
</dbReference>
<reference evidence="2 3" key="1">
    <citation type="journal article" date="2010" name="J. Bacteriol.">
        <title>Genome sequence of Fulvimarina pelagi HTCC2506T, a Mn(II)-oxidizing alphaproteobacterium possessing an aerobic anoxygenic photosynthetic gene cluster and Xanthorhodopsin.</title>
        <authorList>
            <person name="Kang I."/>
            <person name="Oh H.M."/>
            <person name="Lim S.I."/>
            <person name="Ferriera S."/>
            <person name="Giovannoni S.J."/>
            <person name="Cho J.C."/>
        </authorList>
    </citation>
    <scope>NUCLEOTIDE SEQUENCE [LARGE SCALE GENOMIC DNA]</scope>
    <source>
        <strain evidence="2 3">HTCC2506</strain>
    </source>
</reference>
<dbReference type="InterPro" id="IPR029058">
    <property type="entry name" value="AB_hydrolase_fold"/>
</dbReference>
<evidence type="ECO:0000313" key="3">
    <source>
        <dbReference type="Proteomes" id="UP000004310"/>
    </source>
</evidence>
<keyword evidence="3" id="KW-1185">Reference proteome</keyword>
<dbReference type="AlphaFoldDB" id="Q0G5N1"/>
<dbReference type="STRING" id="217511.GCA_001463845_00630"/>
<dbReference type="ESTHER" id="9rhiz-q0g5n1">
    <property type="family name" value="Monoglyceridelipase_lysophospholip"/>
</dbReference>
<gene>
    <name evidence="2" type="ORF">FP2506_09326</name>
</gene>
<dbReference type="Gene3D" id="3.40.50.1820">
    <property type="entry name" value="alpha/beta hydrolase"/>
    <property type="match status" value="1"/>
</dbReference>
<comment type="caution">
    <text evidence="2">The sequence shown here is derived from an EMBL/GenBank/DDBJ whole genome shotgun (WGS) entry which is preliminary data.</text>
</comment>
<proteinExistence type="predicted"/>